<feature type="region of interest" description="Disordered" evidence="1">
    <location>
        <begin position="306"/>
        <end position="340"/>
    </location>
</feature>
<reference evidence="2 3" key="1">
    <citation type="journal article" date="2024" name="Front Chem Biol">
        <title>Unveiling the potential of Daldinia eschscholtzii MFLUCC 19-0629 through bioactivity and bioinformatics studies for enhanced sustainable agriculture production.</title>
        <authorList>
            <person name="Brooks S."/>
            <person name="Weaver J.A."/>
            <person name="Klomchit A."/>
            <person name="Alharthi S.A."/>
            <person name="Onlamun T."/>
            <person name="Nurani R."/>
            <person name="Vong T.K."/>
            <person name="Alberti F."/>
            <person name="Greco C."/>
        </authorList>
    </citation>
    <scope>NUCLEOTIDE SEQUENCE [LARGE SCALE GENOMIC DNA]</scope>
    <source>
        <strain evidence="2">MFLUCC 19-0629</strain>
    </source>
</reference>
<feature type="compositionally biased region" description="Basic and acidic residues" evidence="1">
    <location>
        <begin position="90"/>
        <end position="101"/>
    </location>
</feature>
<feature type="compositionally biased region" description="Pro residues" evidence="1">
    <location>
        <begin position="375"/>
        <end position="395"/>
    </location>
</feature>
<proteinExistence type="predicted"/>
<feature type="compositionally biased region" description="Low complexity" evidence="1">
    <location>
        <begin position="319"/>
        <end position="336"/>
    </location>
</feature>
<feature type="compositionally biased region" description="Low complexity" evidence="1">
    <location>
        <begin position="216"/>
        <end position="225"/>
    </location>
</feature>
<keyword evidence="3" id="KW-1185">Reference proteome</keyword>
<feature type="compositionally biased region" description="Basic residues" evidence="1">
    <location>
        <begin position="361"/>
        <end position="374"/>
    </location>
</feature>
<feature type="compositionally biased region" description="Polar residues" evidence="1">
    <location>
        <begin position="406"/>
        <end position="428"/>
    </location>
</feature>
<dbReference type="AlphaFoldDB" id="A0AAX6MSU8"/>
<comment type="caution">
    <text evidence="2">The sequence shown here is derived from an EMBL/GenBank/DDBJ whole genome shotgun (WGS) entry which is preliminary data.</text>
</comment>
<feature type="region of interest" description="Disordered" evidence="1">
    <location>
        <begin position="361"/>
        <end position="465"/>
    </location>
</feature>
<protein>
    <submittedName>
        <fullName evidence="2">Uncharacterized protein</fullName>
    </submittedName>
</protein>
<evidence type="ECO:0000313" key="3">
    <source>
        <dbReference type="Proteomes" id="UP001369815"/>
    </source>
</evidence>
<feature type="region of interest" description="Disordered" evidence="1">
    <location>
        <begin position="68"/>
        <end position="123"/>
    </location>
</feature>
<gene>
    <name evidence="2" type="ORF">Daesc_003238</name>
</gene>
<dbReference type="EMBL" id="JBANMG010000003">
    <property type="protein sequence ID" value="KAK6955596.1"/>
    <property type="molecule type" value="Genomic_DNA"/>
</dbReference>
<feature type="region of interest" description="Disordered" evidence="1">
    <location>
        <begin position="205"/>
        <end position="229"/>
    </location>
</feature>
<organism evidence="2 3">
    <name type="scientific">Daldinia eschscholtzii</name>
    <dbReference type="NCBI Taxonomy" id="292717"/>
    <lineage>
        <taxon>Eukaryota</taxon>
        <taxon>Fungi</taxon>
        <taxon>Dikarya</taxon>
        <taxon>Ascomycota</taxon>
        <taxon>Pezizomycotina</taxon>
        <taxon>Sordariomycetes</taxon>
        <taxon>Xylariomycetidae</taxon>
        <taxon>Xylariales</taxon>
        <taxon>Hypoxylaceae</taxon>
        <taxon>Daldinia</taxon>
    </lineage>
</organism>
<name>A0AAX6MSU8_9PEZI</name>
<accession>A0AAX6MSU8</accession>
<evidence type="ECO:0000256" key="1">
    <source>
        <dbReference type="SAM" id="MobiDB-lite"/>
    </source>
</evidence>
<evidence type="ECO:0000313" key="2">
    <source>
        <dbReference type="EMBL" id="KAK6955596.1"/>
    </source>
</evidence>
<dbReference type="Proteomes" id="UP001369815">
    <property type="component" value="Unassembled WGS sequence"/>
</dbReference>
<sequence length="465" mass="51820">MTDHWWHVLHNKLYNHAWKYHSFVGTEPNTWEEYLRPVMMEIQALENKDAQSGSPRKAGIAAAIQPGEQQDGNAEANGPSPEDGLNDWLESNKENILENRRPGAVRRNVQRSRTRGALQTRPRRNTVDRLLNLGSRAIDSPRSPVEQEAAQISNILGPMSSWRNRVYRVQKRVRDFLGRASSLFYPAYEVDERQLDALRERIDRRENPLPSPPQPQQQQQKQQHQASEGEQVLYPDLSEQIARLEVATPTNNQAQMVDSNNTRVISTVPQSYTLEQSLGEQQAKALEERLQRLREDDAVAVAVAIDPNPGPQEAVPGRASAQAALTPLSSSPAAGSVPRPFHINQTAHLAPSYIAARLPRRRTPSPLSPHHHHPPPLPPSLPTPPSSSPSPPPAPSRRSSRRTSRNTTTTDAIKHNSSNNQAETTRVKSTPLLWDGAKRTREIWFGVGPGTGRDVGGRKGQGKRV</sequence>